<dbReference type="KEGG" id="pphe:PP2015_3724"/>
<dbReference type="Gene3D" id="3.40.50.720">
    <property type="entry name" value="NAD(P)-binding Rossmann-like Domain"/>
    <property type="match status" value="1"/>
</dbReference>
<comment type="similarity">
    <text evidence="1">Belongs to the short-chain dehydrogenases/reductases (SDR) family.</text>
</comment>
<accession>A0A0S2K852</accession>
<sequence>MSTQSKVVVITGASSGIGEALALEYAQQGFTVYACGRNQAKLDILSEKSANIIPCTFDLNDKNALKNALPKDLAIDHLILNAGTCEYIDNPKQFDGALFERVIQTNLIAVGYCLEVWLKQIKFGGQVGLMSSSAAYVPLTRAEAYGASKAGITYLAKTLSIDLEPQEIGISVIHPGFVKTPLTDKNDFDMPGIIEAEDAAKAIFKGMSKSTFDIHFPKGFTWTLKVLALLPFNLWRPLAKRMIKT</sequence>
<evidence type="ECO:0000256" key="1">
    <source>
        <dbReference type="ARBA" id="ARBA00006484"/>
    </source>
</evidence>
<dbReference type="PANTHER" id="PTHR44196:SF1">
    <property type="entry name" value="DEHYDROGENASE_REDUCTASE SDR FAMILY MEMBER 7B"/>
    <property type="match status" value="1"/>
</dbReference>
<keyword evidence="2" id="KW-0560">Oxidoreductase</keyword>
<dbReference type="PANTHER" id="PTHR44196">
    <property type="entry name" value="DEHYDROGENASE/REDUCTASE SDR FAMILY MEMBER 7B"/>
    <property type="match status" value="1"/>
</dbReference>
<gene>
    <name evidence="3" type="ORF">PP2015_3724</name>
</gene>
<protein>
    <submittedName>
        <fullName evidence="3">Short-chain dehydrogenase/reductase SDR</fullName>
    </submittedName>
</protein>
<dbReference type="STRING" id="161398.PP2015_3724"/>
<dbReference type="AlphaFoldDB" id="A0A0S2K852"/>
<dbReference type="PRINTS" id="PR00081">
    <property type="entry name" value="GDHRDH"/>
</dbReference>
<evidence type="ECO:0000313" key="4">
    <source>
        <dbReference type="Proteomes" id="UP000061457"/>
    </source>
</evidence>
<dbReference type="SUPFAM" id="SSF51735">
    <property type="entry name" value="NAD(P)-binding Rossmann-fold domains"/>
    <property type="match status" value="1"/>
</dbReference>
<dbReference type="EMBL" id="CP013188">
    <property type="protein sequence ID" value="ALO44196.1"/>
    <property type="molecule type" value="Genomic_DNA"/>
</dbReference>
<dbReference type="GO" id="GO:0016491">
    <property type="term" value="F:oxidoreductase activity"/>
    <property type="evidence" value="ECO:0007669"/>
    <property type="project" value="UniProtKB-KW"/>
</dbReference>
<reference evidence="3 4" key="1">
    <citation type="submission" date="2015-11" db="EMBL/GenBank/DDBJ databases">
        <authorList>
            <person name="Zhang Y."/>
            <person name="Guo Z."/>
        </authorList>
    </citation>
    <scope>NUCLEOTIDE SEQUENCE [LARGE SCALE GENOMIC DNA]</scope>
    <source>
        <strain evidence="3 4">KCTC 12086</strain>
    </source>
</reference>
<dbReference type="Proteomes" id="UP000061457">
    <property type="component" value="Chromosome II"/>
</dbReference>
<name>A0A0S2K852_9GAMM</name>
<dbReference type="PROSITE" id="PS51257">
    <property type="entry name" value="PROKAR_LIPOPROTEIN"/>
    <property type="match status" value="1"/>
</dbReference>
<dbReference type="OrthoDB" id="9803965at2"/>
<dbReference type="Pfam" id="PF00106">
    <property type="entry name" value="adh_short"/>
    <property type="match status" value="1"/>
</dbReference>
<evidence type="ECO:0000256" key="2">
    <source>
        <dbReference type="ARBA" id="ARBA00023002"/>
    </source>
</evidence>
<dbReference type="RefSeq" id="WP_058032073.1">
    <property type="nucleotide sequence ID" value="NZ_CP013188.1"/>
</dbReference>
<dbReference type="PROSITE" id="PS00061">
    <property type="entry name" value="ADH_SHORT"/>
    <property type="match status" value="1"/>
</dbReference>
<dbReference type="InterPro" id="IPR036291">
    <property type="entry name" value="NAD(P)-bd_dom_sf"/>
</dbReference>
<proteinExistence type="inferred from homology"/>
<dbReference type="PATRIC" id="fig|161398.10.peg.3807"/>
<keyword evidence="4" id="KW-1185">Reference proteome</keyword>
<dbReference type="InterPro" id="IPR002347">
    <property type="entry name" value="SDR_fam"/>
</dbReference>
<dbReference type="InterPro" id="IPR020904">
    <property type="entry name" value="Sc_DH/Rdtase_CS"/>
</dbReference>
<organism evidence="3 4">
    <name type="scientific">Pseudoalteromonas phenolica</name>
    <dbReference type="NCBI Taxonomy" id="161398"/>
    <lineage>
        <taxon>Bacteria</taxon>
        <taxon>Pseudomonadati</taxon>
        <taxon>Pseudomonadota</taxon>
        <taxon>Gammaproteobacteria</taxon>
        <taxon>Alteromonadales</taxon>
        <taxon>Pseudoalteromonadaceae</taxon>
        <taxon>Pseudoalteromonas</taxon>
    </lineage>
</organism>
<evidence type="ECO:0000313" key="3">
    <source>
        <dbReference type="EMBL" id="ALO44196.1"/>
    </source>
</evidence>
<dbReference type="GO" id="GO:0016020">
    <property type="term" value="C:membrane"/>
    <property type="evidence" value="ECO:0007669"/>
    <property type="project" value="TreeGrafter"/>
</dbReference>